<evidence type="ECO:0000313" key="2">
    <source>
        <dbReference type="Proteomes" id="UP000280861"/>
    </source>
</evidence>
<evidence type="ECO:0000313" key="1">
    <source>
        <dbReference type="EMBL" id="VDC33087.1"/>
    </source>
</evidence>
<dbReference type="AlphaFoldDB" id="A0A3P5XEE5"/>
<proteinExistence type="predicted"/>
<name>A0A3P5XEE5_9MICC</name>
<dbReference type="Proteomes" id="UP000280861">
    <property type="component" value="Unassembled WGS sequence"/>
</dbReference>
<accession>A0A3P5XEE5</accession>
<protein>
    <submittedName>
        <fullName evidence="1">Uncharacterized protein</fullName>
    </submittedName>
</protein>
<sequence>MAAKLQWGPLPIGAVQVYIGPMNELPESYKEFLAGKGAGFVNTVRPVLLQSAADGLFGVRVVHNARDTSHQAHLDETLAFGVILEDID</sequence>
<gene>
    <name evidence="1" type="ORF">PSET11_03218</name>
</gene>
<keyword evidence="2" id="KW-1185">Reference proteome</keyword>
<dbReference type="EMBL" id="UXAU01000042">
    <property type="protein sequence ID" value="VDC33087.1"/>
    <property type="molecule type" value="Genomic_DNA"/>
</dbReference>
<organism evidence="1 2">
    <name type="scientific">Arthrobacter ulcerisalmonis</name>
    <dbReference type="NCBI Taxonomy" id="2483813"/>
    <lineage>
        <taxon>Bacteria</taxon>
        <taxon>Bacillati</taxon>
        <taxon>Actinomycetota</taxon>
        <taxon>Actinomycetes</taxon>
        <taxon>Micrococcales</taxon>
        <taxon>Micrococcaceae</taxon>
        <taxon>Arthrobacter</taxon>
    </lineage>
</organism>
<reference evidence="1 2" key="1">
    <citation type="submission" date="2018-11" db="EMBL/GenBank/DDBJ databases">
        <authorList>
            <person name="Criscuolo A."/>
        </authorList>
    </citation>
    <scope>NUCLEOTIDE SEQUENCE [LARGE SCALE GENOMIC DNA]</scope>
    <source>
        <strain evidence="1">AT11b</strain>
    </source>
</reference>